<dbReference type="AlphaFoldDB" id="A0A836C6W5"/>
<gene>
    <name evidence="1" type="ORF">HYH03_000103</name>
</gene>
<dbReference type="EMBL" id="JAEHOE010000001">
    <property type="protein sequence ID" value="KAG2501598.1"/>
    <property type="molecule type" value="Genomic_DNA"/>
</dbReference>
<sequence length="189" mass="19963">MASSLSWSDSILVECCENTDDSCKLAPSADDTPTLMADLGLALLRVALAQTLDRRSSADSPVLRAQALVQASVCGSAYQSCVASAASSCASFSSCRSDSALPSAPIPVPSPSQQACRRRSDPGAVAAAQPFLDLPCPGEGVEAVGRRDPAQNPILVAVRDYYEAYRRQRETAPPHKPPKPCRRVVGFEL</sequence>
<name>A0A836C6W5_9CHLO</name>
<accession>A0A836C6W5</accession>
<comment type="caution">
    <text evidence="1">The sequence shown here is derived from an EMBL/GenBank/DDBJ whole genome shotgun (WGS) entry which is preliminary data.</text>
</comment>
<proteinExistence type="predicted"/>
<evidence type="ECO:0000313" key="1">
    <source>
        <dbReference type="EMBL" id="KAG2501598.1"/>
    </source>
</evidence>
<protein>
    <submittedName>
        <fullName evidence="1">Uncharacterized protein</fullName>
    </submittedName>
</protein>
<organism evidence="1 2">
    <name type="scientific">Edaphochlamys debaryana</name>
    <dbReference type="NCBI Taxonomy" id="47281"/>
    <lineage>
        <taxon>Eukaryota</taxon>
        <taxon>Viridiplantae</taxon>
        <taxon>Chlorophyta</taxon>
        <taxon>core chlorophytes</taxon>
        <taxon>Chlorophyceae</taxon>
        <taxon>CS clade</taxon>
        <taxon>Chlamydomonadales</taxon>
        <taxon>Chlamydomonadales incertae sedis</taxon>
        <taxon>Edaphochlamys</taxon>
    </lineage>
</organism>
<evidence type="ECO:0000313" key="2">
    <source>
        <dbReference type="Proteomes" id="UP000612055"/>
    </source>
</evidence>
<keyword evidence="2" id="KW-1185">Reference proteome</keyword>
<reference evidence="1" key="1">
    <citation type="journal article" date="2020" name="bioRxiv">
        <title>Comparative genomics of Chlamydomonas.</title>
        <authorList>
            <person name="Craig R.J."/>
            <person name="Hasan A.R."/>
            <person name="Ness R.W."/>
            <person name="Keightley P.D."/>
        </authorList>
    </citation>
    <scope>NUCLEOTIDE SEQUENCE</scope>
    <source>
        <strain evidence="1">CCAP 11/70</strain>
    </source>
</reference>
<dbReference type="Proteomes" id="UP000612055">
    <property type="component" value="Unassembled WGS sequence"/>
</dbReference>